<dbReference type="PANTHER" id="PTHR34883">
    <property type="entry name" value="SERINE-RICH PROTEIN, PUTATIVE-RELATED-RELATED"/>
    <property type="match status" value="1"/>
</dbReference>
<dbReference type="InterPro" id="IPR052953">
    <property type="entry name" value="Ser-rich/MCO-related"/>
</dbReference>
<feature type="chain" id="PRO_5034856439" description="Cupredoxin" evidence="1">
    <location>
        <begin position="18"/>
        <end position="123"/>
    </location>
</feature>
<organism evidence="2 3">
    <name type="scientific">Tetrapyrgos nigripes</name>
    <dbReference type="NCBI Taxonomy" id="182062"/>
    <lineage>
        <taxon>Eukaryota</taxon>
        <taxon>Fungi</taxon>
        <taxon>Dikarya</taxon>
        <taxon>Basidiomycota</taxon>
        <taxon>Agaricomycotina</taxon>
        <taxon>Agaricomycetes</taxon>
        <taxon>Agaricomycetidae</taxon>
        <taxon>Agaricales</taxon>
        <taxon>Marasmiineae</taxon>
        <taxon>Marasmiaceae</taxon>
        <taxon>Tetrapyrgos</taxon>
    </lineage>
</organism>
<evidence type="ECO:0008006" key="4">
    <source>
        <dbReference type="Google" id="ProtNLM"/>
    </source>
</evidence>
<dbReference type="EMBL" id="JAACJM010000003">
    <property type="protein sequence ID" value="KAF5373840.1"/>
    <property type="molecule type" value="Genomic_DNA"/>
</dbReference>
<reference evidence="2 3" key="1">
    <citation type="journal article" date="2020" name="ISME J.">
        <title>Uncovering the hidden diversity of litter-decomposition mechanisms in mushroom-forming fungi.</title>
        <authorList>
            <person name="Floudas D."/>
            <person name="Bentzer J."/>
            <person name="Ahren D."/>
            <person name="Johansson T."/>
            <person name="Persson P."/>
            <person name="Tunlid A."/>
        </authorList>
    </citation>
    <scope>NUCLEOTIDE SEQUENCE [LARGE SCALE GENOMIC DNA]</scope>
    <source>
        <strain evidence="2 3">CBS 291.85</strain>
    </source>
</reference>
<evidence type="ECO:0000313" key="2">
    <source>
        <dbReference type="EMBL" id="KAF5373840.1"/>
    </source>
</evidence>
<dbReference type="OrthoDB" id="1921208at2759"/>
<dbReference type="CDD" id="cd00920">
    <property type="entry name" value="Cupredoxin"/>
    <property type="match status" value="1"/>
</dbReference>
<dbReference type="PANTHER" id="PTHR34883:SF4">
    <property type="entry name" value="CUPREDOXIN"/>
    <property type="match status" value="1"/>
</dbReference>
<keyword evidence="3" id="KW-1185">Reference proteome</keyword>
<gene>
    <name evidence="2" type="ORF">D9758_000739</name>
</gene>
<name>A0A8H5GZJ3_9AGAR</name>
<evidence type="ECO:0000313" key="3">
    <source>
        <dbReference type="Proteomes" id="UP000559256"/>
    </source>
</evidence>
<comment type="caution">
    <text evidence="2">The sequence shown here is derived from an EMBL/GenBank/DDBJ whole genome shotgun (WGS) entry which is preliminary data.</text>
</comment>
<dbReference type="InterPro" id="IPR008972">
    <property type="entry name" value="Cupredoxin"/>
</dbReference>
<dbReference type="SUPFAM" id="SSF49503">
    <property type="entry name" value="Cupredoxins"/>
    <property type="match status" value="1"/>
</dbReference>
<keyword evidence="1" id="KW-0732">Signal</keyword>
<sequence length="123" mass="13118">MRFSLAVASALVAGVYAADHVVTVGESGLAFNPTSVTAAQGDNVVFQFRNKNHSVTQSTFASPCVASGIDSGFQMTPPNSTTFATWSFTVDNASTPLWFFCRQTVPANHCNAGMASHKTHMQR</sequence>
<proteinExistence type="predicted"/>
<dbReference type="Gene3D" id="2.60.40.420">
    <property type="entry name" value="Cupredoxins - blue copper proteins"/>
    <property type="match status" value="1"/>
</dbReference>
<dbReference type="AlphaFoldDB" id="A0A8H5GZJ3"/>
<protein>
    <recommendedName>
        <fullName evidence="4">Cupredoxin</fullName>
    </recommendedName>
</protein>
<evidence type="ECO:0000256" key="1">
    <source>
        <dbReference type="SAM" id="SignalP"/>
    </source>
</evidence>
<dbReference type="Proteomes" id="UP000559256">
    <property type="component" value="Unassembled WGS sequence"/>
</dbReference>
<feature type="signal peptide" evidence="1">
    <location>
        <begin position="1"/>
        <end position="17"/>
    </location>
</feature>
<accession>A0A8H5GZJ3</accession>